<keyword evidence="17" id="KW-0408">Iron</keyword>
<keyword evidence="10" id="KW-0479">Metal-binding</keyword>
<keyword evidence="5" id="KW-0004">4Fe-4S</keyword>
<dbReference type="Proteomes" id="UP000188533">
    <property type="component" value="Unassembled WGS sequence"/>
</dbReference>
<dbReference type="InterPro" id="IPR022991">
    <property type="entry name" value="Ribosomal_eL30_CS"/>
</dbReference>
<evidence type="ECO:0000256" key="5">
    <source>
        <dbReference type="ARBA" id="ARBA00022485"/>
    </source>
</evidence>
<dbReference type="PANTHER" id="PTHR10322">
    <property type="entry name" value="DNA POLYMERASE CATALYTIC SUBUNIT"/>
    <property type="match status" value="1"/>
</dbReference>
<dbReference type="GO" id="GO:0000166">
    <property type="term" value="F:nucleotide binding"/>
    <property type="evidence" value="ECO:0007669"/>
    <property type="project" value="InterPro"/>
</dbReference>
<dbReference type="CDD" id="cd05533">
    <property type="entry name" value="POLBc_delta"/>
    <property type="match status" value="1"/>
</dbReference>
<dbReference type="InterPro" id="IPR042087">
    <property type="entry name" value="DNA_pol_B_thumb"/>
</dbReference>
<dbReference type="SMART" id="SM00486">
    <property type="entry name" value="POLBc"/>
    <property type="match status" value="1"/>
</dbReference>
<dbReference type="InterPro" id="IPR012337">
    <property type="entry name" value="RNaseH-like_sf"/>
</dbReference>
<dbReference type="EMBL" id="BDGU01001114">
    <property type="protein sequence ID" value="GAW09518.1"/>
    <property type="molecule type" value="Genomic_DNA"/>
</dbReference>
<keyword evidence="12" id="KW-0378">Hydrolase</keyword>
<dbReference type="Gene3D" id="3.30.420.10">
    <property type="entry name" value="Ribonuclease H-like superfamily/Ribonuclease H"/>
    <property type="match status" value="1"/>
</dbReference>
<comment type="similarity">
    <text evidence="25">Belongs to the actin family.</text>
</comment>
<dbReference type="PROSITE" id="PS00709">
    <property type="entry name" value="RIBOSOMAL_L30E_1"/>
    <property type="match status" value="1"/>
</dbReference>
<name>A0A1Q3EQN0_LENED</name>
<dbReference type="Gene3D" id="3.30.420.40">
    <property type="match status" value="3"/>
</dbReference>
<comment type="function">
    <text evidence="23">Catalytic component of DNA polymerase delta (DNA polymerase III) which participates in chromosomal DNA replication. Required during synthesis of the lagging DNA strands at the replication fork, binds at/or near replication origins and moves along DNA with the replication fork. Participates in leading strand synthesis during replication initiation and termination. Has 3'-5' proofreading exonuclease activity that corrects errors arising during DNA replication.</text>
</comment>
<dbReference type="InterPro" id="IPR006172">
    <property type="entry name" value="DNA-dir_DNA_pol_B"/>
</dbReference>
<reference evidence="30 31" key="2">
    <citation type="submission" date="2017-02" db="EMBL/GenBank/DDBJ databases">
        <title>A genome survey and senescence transcriptome analysis in Lentinula edodes.</title>
        <authorList>
            <person name="Sakamoto Y."/>
            <person name="Nakade K."/>
            <person name="Sato S."/>
            <person name="Yoshida Y."/>
            <person name="Miyazaki K."/>
            <person name="Natsume S."/>
            <person name="Konno N."/>
        </authorList>
    </citation>
    <scope>NUCLEOTIDE SEQUENCE [LARGE SCALE GENOMIC DNA]</scope>
    <source>
        <strain evidence="30 31">NBRC 111202</strain>
    </source>
</reference>
<evidence type="ECO:0000256" key="1">
    <source>
        <dbReference type="ARBA" id="ARBA00001966"/>
    </source>
</evidence>
<dbReference type="PRINTS" id="PR00106">
    <property type="entry name" value="DNAPOLB"/>
</dbReference>
<evidence type="ECO:0000256" key="16">
    <source>
        <dbReference type="ARBA" id="ARBA00022980"/>
    </source>
</evidence>
<dbReference type="EC" id="2.7.7.7" evidence="24"/>
<keyword evidence="6 24" id="KW-0808">Transferase</keyword>
<dbReference type="Gene3D" id="2.40.50.730">
    <property type="match status" value="1"/>
</dbReference>
<keyword evidence="8 24" id="KW-0235">DNA replication</keyword>
<evidence type="ECO:0000313" key="31">
    <source>
        <dbReference type="Proteomes" id="UP000188533"/>
    </source>
</evidence>
<reference evidence="30 31" key="1">
    <citation type="submission" date="2016-08" db="EMBL/GenBank/DDBJ databases">
        <authorList>
            <consortium name="Lentinula edodes genome sequencing consortium"/>
            <person name="Sakamoto Y."/>
            <person name="Nakade K."/>
            <person name="Sato S."/>
            <person name="Yoshida Y."/>
            <person name="Miyazaki K."/>
            <person name="Natsume S."/>
            <person name="Konno N."/>
        </authorList>
    </citation>
    <scope>NUCLEOTIDE SEQUENCE [LARGE SCALE GENOMIC DNA]</scope>
    <source>
        <strain evidence="30 31">NBRC 111202</strain>
    </source>
</reference>
<comment type="cofactor">
    <cofactor evidence="1">
        <name>[4Fe-4S] cluster</name>
        <dbReference type="ChEBI" id="CHEBI:49883"/>
    </cofactor>
</comment>
<dbReference type="STRING" id="5353.A0A1Q3EQN0"/>
<accession>A0A1Q3EQN0</accession>
<evidence type="ECO:0000256" key="9">
    <source>
        <dbReference type="ARBA" id="ARBA00022722"/>
    </source>
</evidence>
<evidence type="ECO:0000256" key="20">
    <source>
        <dbReference type="ARBA" id="ARBA00023242"/>
    </source>
</evidence>
<dbReference type="GO" id="GO:0045004">
    <property type="term" value="P:DNA replication proofreading"/>
    <property type="evidence" value="ECO:0007669"/>
    <property type="project" value="TreeGrafter"/>
</dbReference>
<keyword evidence="31" id="KW-1185">Reference proteome</keyword>
<dbReference type="InterPro" id="IPR006134">
    <property type="entry name" value="DNA-dir_DNA_pol_B_multi_dom"/>
</dbReference>
<dbReference type="PANTHER" id="PTHR10322:SF23">
    <property type="entry name" value="DNA POLYMERASE DELTA CATALYTIC SUBUNIT"/>
    <property type="match status" value="1"/>
</dbReference>
<dbReference type="SUPFAM" id="SSF53098">
    <property type="entry name" value="Ribonuclease H-like"/>
    <property type="match status" value="1"/>
</dbReference>
<keyword evidence="16" id="KW-0689">Ribosomal protein</keyword>
<dbReference type="InterPro" id="IPR006133">
    <property type="entry name" value="DNA-dir_DNA_pol_B_exonuc"/>
</dbReference>
<dbReference type="InterPro" id="IPR043129">
    <property type="entry name" value="ATPase_NBD"/>
</dbReference>
<dbReference type="Pfam" id="PF03104">
    <property type="entry name" value="DNA_pol_B_exo1"/>
    <property type="match status" value="1"/>
</dbReference>
<keyword evidence="21" id="KW-0687">Ribonucleoprotein</keyword>
<dbReference type="NCBIfam" id="TIGR00592">
    <property type="entry name" value="pol2"/>
    <property type="match status" value="1"/>
</dbReference>
<keyword evidence="9" id="KW-0540">Nuclease</keyword>
<dbReference type="FunFam" id="3.30.420.10:FF:000004">
    <property type="entry name" value="DNA polymerase"/>
    <property type="match status" value="1"/>
</dbReference>
<dbReference type="SUPFAM" id="SSF53067">
    <property type="entry name" value="Actin-like ATPase domain"/>
    <property type="match status" value="2"/>
</dbReference>
<dbReference type="FunFam" id="2.40.50.730:FF:000004">
    <property type="entry name" value="DNA polymerase"/>
    <property type="match status" value="1"/>
</dbReference>
<evidence type="ECO:0000256" key="18">
    <source>
        <dbReference type="ARBA" id="ARBA00023014"/>
    </source>
</evidence>
<comment type="similarity">
    <text evidence="4">Belongs to the eukaryotic ribosomal protein eL30 family.</text>
</comment>
<evidence type="ECO:0000256" key="10">
    <source>
        <dbReference type="ARBA" id="ARBA00022723"/>
    </source>
</evidence>
<dbReference type="Pfam" id="PF01248">
    <property type="entry name" value="Ribosomal_L7Ae"/>
    <property type="match status" value="1"/>
</dbReference>
<feature type="domain" description="DNA-directed DNA polymerase family B multifunctional" evidence="27">
    <location>
        <begin position="987"/>
        <end position="1417"/>
    </location>
</feature>
<keyword evidence="20" id="KW-0539">Nucleus</keyword>
<dbReference type="InterPro" id="IPR004000">
    <property type="entry name" value="Actin"/>
</dbReference>
<keyword evidence="14" id="KW-0269">Exonuclease</keyword>
<dbReference type="GO" id="GO:0003677">
    <property type="term" value="F:DNA binding"/>
    <property type="evidence" value="ECO:0007669"/>
    <property type="project" value="UniProtKB-KW"/>
</dbReference>
<dbReference type="GO" id="GO:0008296">
    <property type="term" value="F:3'-5'-DNA exonuclease activity"/>
    <property type="evidence" value="ECO:0007669"/>
    <property type="project" value="TreeGrafter"/>
</dbReference>
<evidence type="ECO:0000256" key="25">
    <source>
        <dbReference type="RuleBase" id="RU000487"/>
    </source>
</evidence>
<evidence type="ECO:0000259" key="27">
    <source>
        <dbReference type="Pfam" id="PF00136"/>
    </source>
</evidence>
<dbReference type="InterPro" id="IPR004038">
    <property type="entry name" value="Ribosomal_eL8/eL30/eS12/Gad45"/>
</dbReference>
<dbReference type="InterPro" id="IPR029064">
    <property type="entry name" value="Ribosomal_eL30-like_sf"/>
</dbReference>
<feature type="region of interest" description="Disordered" evidence="26">
    <location>
        <begin position="571"/>
        <end position="616"/>
    </location>
</feature>
<dbReference type="Gene3D" id="1.10.132.60">
    <property type="entry name" value="DNA polymerase family B, C-terminal domain"/>
    <property type="match status" value="1"/>
</dbReference>
<dbReference type="InterPro" id="IPR036397">
    <property type="entry name" value="RNaseH_sf"/>
</dbReference>
<evidence type="ECO:0000256" key="3">
    <source>
        <dbReference type="ARBA" id="ARBA00005755"/>
    </source>
</evidence>
<feature type="domain" description="Ribosomal protein eL8/eL30/eS12/Gadd45" evidence="28">
    <location>
        <begin position="16"/>
        <end position="107"/>
    </location>
</feature>
<dbReference type="GO" id="GO:0008270">
    <property type="term" value="F:zinc ion binding"/>
    <property type="evidence" value="ECO:0007669"/>
    <property type="project" value="UniProtKB-KW"/>
</dbReference>
<keyword evidence="18" id="KW-0411">Iron-sulfur</keyword>
<dbReference type="InterPro" id="IPR050240">
    <property type="entry name" value="DNA_pol_type-B"/>
</dbReference>
<keyword evidence="7 24" id="KW-0548">Nucleotidyltransferase</keyword>
<feature type="compositionally biased region" description="Basic and acidic residues" evidence="26">
    <location>
        <begin position="585"/>
        <end position="595"/>
    </location>
</feature>
<dbReference type="FunFam" id="1.10.132.60:FF:000001">
    <property type="entry name" value="DNA polymerase"/>
    <property type="match status" value="1"/>
</dbReference>
<feature type="domain" description="DNA-directed DNA polymerase family B exonuclease" evidence="29">
    <location>
        <begin position="687"/>
        <end position="923"/>
    </location>
</feature>
<protein>
    <recommendedName>
        <fullName evidence="24">DNA polymerase</fullName>
        <ecNumber evidence="24">2.7.7.7</ecNumber>
    </recommendedName>
</protein>
<dbReference type="SUPFAM" id="SSF55315">
    <property type="entry name" value="L30e-like"/>
    <property type="match status" value="1"/>
</dbReference>
<evidence type="ECO:0000313" key="30">
    <source>
        <dbReference type="EMBL" id="GAW09518.1"/>
    </source>
</evidence>
<evidence type="ECO:0000256" key="7">
    <source>
        <dbReference type="ARBA" id="ARBA00022695"/>
    </source>
</evidence>
<comment type="caution">
    <text evidence="30">The sequence shown here is derived from an EMBL/GenBank/DDBJ whole genome shotgun (WGS) entry which is preliminary data.</text>
</comment>
<dbReference type="GO" id="GO:1990904">
    <property type="term" value="C:ribonucleoprotein complex"/>
    <property type="evidence" value="ECO:0007669"/>
    <property type="project" value="UniProtKB-KW"/>
</dbReference>
<dbReference type="FunFam" id="1.10.287.690:FF:000001">
    <property type="entry name" value="DNA polymerase"/>
    <property type="match status" value="1"/>
</dbReference>
<gene>
    <name evidence="30" type="ORF">LENED_011676</name>
</gene>
<dbReference type="GO" id="GO:0051539">
    <property type="term" value="F:4 iron, 4 sulfur cluster binding"/>
    <property type="evidence" value="ECO:0007669"/>
    <property type="project" value="UniProtKB-KW"/>
</dbReference>
<comment type="subcellular location">
    <subcellularLocation>
        <location evidence="2">Nucleus</location>
    </subcellularLocation>
</comment>
<dbReference type="CDD" id="cd05777">
    <property type="entry name" value="DNA_polB_delta_exo"/>
    <property type="match status" value="1"/>
</dbReference>
<keyword evidence="11" id="KW-0863">Zinc-finger</keyword>
<dbReference type="GO" id="GO:0006297">
    <property type="term" value="P:nucleotide-excision repair, DNA gap filling"/>
    <property type="evidence" value="ECO:0007669"/>
    <property type="project" value="TreeGrafter"/>
</dbReference>
<proteinExistence type="inferred from homology"/>
<feature type="compositionally biased region" description="Polar residues" evidence="26">
    <location>
        <begin position="602"/>
        <end position="616"/>
    </location>
</feature>
<evidence type="ECO:0000256" key="19">
    <source>
        <dbReference type="ARBA" id="ARBA00023125"/>
    </source>
</evidence>
<dbReference type="Gene3D" id="1.10.287.690">
    <property type="entry name" value="Helix hairpin bin"/>
    <property type="match status" value="1"/>
</dbReference>
<comment type="catalytic activity">
    <reaction evidence="22 24">
        <text>DNA(n) + a 2'-deoxyribonucleoside 5'-triphosphate = DNA(n+1) + diphosphate</text>
        <dbReference type="Rhea" id="RHEA:22508"/>
        <dbReference type="Rhea" id="RHEA-COMP:17339"/>
        <dbReference type="Rhea" id="RHEA-COMP:17340"/>
        <dbReference type="ChEBI" id="CHEBI:33019"/>
        <dbReference type="ChEBI" id="CHEBI:61560"/>
        <dbReference type="ChEBI" id="CHEBI:173112"/>
        <dbReference type="EC" id="2.7.7.7"/>
    </reaction>
</comment>
<dbReference type="Pfam" id="PF00022">
    <property type="entry name" value="Actin"/>
    <property type="match status" value="1"/>
</dbReference>
<keyword evidence="15 24" id="KW-0239">DNA-directed DNA polymerase</keyword>
<evidence type="ECO:0000256" key="15">
    <source>
        <dbReference type="ARBA" id="ARBA00022932"/>
    </source>
</evidence>
<comment type="similarity">
    <text evidence="3 24">Belongs to the DNA polymerase type-B family.</text>
</comment>
<evidence type="ECO:0000256" key="2">
    <source>
        <dbReference type="ARBA" id="ARBA00004123"/>
    </source>
</evidence>
<evidence type="ECO:0000256" key="13">
    <source>
        <dbReference type="ARBA" id="ARBA00022833"/>
    </source>
</evidence>
<sequence length="1504" mass="168218">MAPTKKSKAAKNTESITARLGLVVKSGKYTLGYKSALKQMRNGKAKLVLIAGNCPPLRKSELEYYAMLSKTQVHHFGGTNVALGTAAGKLFRVGVMTVSDQGDSDLLNFAENIVVIETARTVVRAALGLHELLRTPSVIIQARVGLRKSANTNDFRTETGASTSRASSLPLVAPPNATVGDYLVGTQLDDALAAGQDIAISWPFADGDVRDWTQAEAIWKYVLFNQLERRRAQNESPVLLSMYPGLSRDTYERTCQVFFERFNVAGFSILERPMAQLYATTSLSGVVVDIEYDKTDITPIYEGFIQRSACDTIPLGIRDCQEYLVHILRHSNPSLMKTLFPPDSEITPSEEIIEETLLAFVKQILQEGHIRVPSDGETAIPDDEGVTDIAAIVVAGKEKAVIESGMKKKANAKASAAEQARAREIEALDLITVQFRDKSVTLGKERHRLCEPLFDPTLLNGLGKRRSSVSLQNATGHAVRQTELDMRQYIWQGLFVTGDLTRHVKGIAIALQSRLSPFIAQPELQTDVQPRSIRILSLPEYYPEYRDTGEGFAAFLGCSIVAKLTFGDPHGPLTPTQANMSRSRARPDTENEPAAKKRKIETSFSQRSQTQNQPSFATVLERLKEEKDGKPAAEGGADQWTRPVLHKINEKVDKIDPRTLPKVRGLFERGECAFRGFFATSIGDSYPTFESNIAYTLRFMIDTQVVGMNWIEVPAGQYELVPPDRQKSHCQIEIKLRWNAFISHAPEGDWSKIAPLRILSFDIECAGKPGRFPTADQDPVIQIANMVTRQGETQPFIRNVFTLNSCSHIVGSQVLSFDDEQQMLEKWRDFVEEVDPDLIIGYNIAGFDFPYLIDRAKELGSQRFPYLGRLKDVQTRVKDTHFSSKAYGQRDSKETPLDGRLQLDVLQFMQREHKLRSYTLNSVCSHFLGEQKEDVHHSVITELQNGTPESRRRLAVYCLKDAYLPQRLLDKLMCFVNYIEMARVTGVPFNYLLARGQSIKVLSQLFRKANDEGYVIPAMKGEGSEDQYEGATVIEPHKGYYDVPIATLDFSSLYPSIMMAHNLCYTTLLDKPTIERLELVKDRDYIQTPNNDFFVATSKRKGLLPTILEDLIAARKRAKADLKKEIDPFKRAVLDGRQLALKVSANSVYGFTGATIGKLPCLAISSSVTAYGRQMIERTKQEVEAEYSTANGHSHDAQVIYGDTDSVMVRFGPTDLKTVMALGSQAADFVTAKFIKPIKLEFEKVYYPYLLISKKRYAGLYWTRPEGHDKMDSKGIETVRRDNCRLVSTVIETCLNKMLINRDVKGAEEYVKQTISDLLQNKIDMSQLVITKALAKTGMYKPNFLWLFTEMKKRDAGSAPALGDRVAYVIVKGMKGAAAYENAEDPLYVLDNNIPIDTRYYLDNQLSKPLMRIFEPILGEKASSLLTGEHTRTIQIATPTIGGLMKFAVKTVTCLGCKTALRANNSTNKNGAVCKNCFPDSGRSVNVVKALFIRTFYVLRLEDI</sequence>
<evidence type="ECO:0000256" key="4">
    <source>
        <dbReference type="ARBA" id="ARBA00007326"/>
    </source>
</evidence>
<evidence type="ECO:0000256" key="6">
    <source>
        <dbReference type="ARBA" id="ARBA00022679"/>
    </source>
</evidence>
<dbReference type="SMART" id="SM00268">
    <property type="entry name" value="ACTIN"/>
    <property type="match status" value="1"/>
</dbReference>
<evidence type="ECO:0000256" key="11">
    <source>
        <dbReference type="ARBA" id="ARBA00022771"/>
    </source>
</evidence>
<dbReference type="Gene3D" id="3.30.1330.30">
    <property type="match status" value="1"/>
</dbReference>
<dbReference type="InterPro" id="IPR043502">
    <property type="entry name" value="DNA/RNA_pol_sf"/>
</dbReference>
<evidence type="ECO:0000259" key="29">
    <source>
        <dbReference type="Pfam" id="PF03104"/>
    </source>
</evidence>
<evidence type="ECO:0000256" key="24">
    <source>
        <dbReference type="RuleBase" id="RU000442"/>
    </source>
</evidence>
<keyword evidence="19 24" id="KW-0238">DNA-binding</keyword>
<dbReference type="Gene3D" id="3.90.1600.10">
    <property type="entry name" value="Palm domain of DNA polymerase"/>
    <property type="match status" value="1"/>
</dbReference>
<evidence type="ECO:0000256" key="26">
    <source>
        <dbReference type="SAM" id="MobiDB-lite"/>
    </source>
</evidence>
<dbReference type="GO" id="GO:0003887">
    <property type="term" value="F:DNA-directed DNA polymerase activity"/>
    <property type="evidence" value="ECO:0007669"/>
    <property type="project" value="UniProtKB-KW"/>
</dbReference>
<dbReference type="GO" id="GO:0005840">
    <property type="term" value="C:ribosome"/>
    <property type="evidence" value="ECO:0007669"/>
    <property type="project" value="UniProtKB-KW"/>
</dbReference>
<evidence type="ECO:0000256" key="23">
    <source>
        <dbReference type="ARBA" id="ARBA00055225"/>
    </source>
</evidence>
<keyword evidence="13" id="KW-0862">Zinc</keyword>
<dbReference type="InterPro" id="IPR017964">
    <property type="entry name" value="DNA-dir_DNA_pol_B_CS"/>
</dbReference>
<evidence type="ECO:0000256" key="22">
    <source>
        <dbReference type="ARBA" id="ARBA00049244"/>
    </source>
</evidence>
<dbReference type="PROSITE" id="PS00116">
    <property type="entry name" value="DNA_POLYMERASE_B"/>
    <property type="match status" value="1"/>
</dbReference>
<dbReference type="GO" id="GO:0006287">
    <property type="term" value="P:base-excision repair, gap-filling"/>
    <property type="evidence" value="ECO:0007669"/>
    <property type="project" value="TreeGrafter"/>
</dbReference>
<evidence type="ECO:0000256" key="21">
    <source>
        <dbReference type="ARBA" id="ARBA00023274"/>
    </source>
</evidence>
<evidence type="ECO:0000256" key="17">
    <source>
        <dbReference type="ARBA" id="ARBA00023004"/>
    </source>
</evidence>
<dbReference type="GO" id="GO:0043625">
    <property type="term" value="C:delta DNA polymerase complex"/>
    <property type="evidence" value="ECO:0007669"/>
    <property type="project" value="TreeGrafter"/>
</dbReference>
<dbReference type="FunFam" id="3.30.1330.30:FF:000001">
    <property type="entry name" value="60S ribosomal protein L30"/>
    <property type="match status" value="1"/>
</dbReference>
<dbReference type="InterPro" id="IPR023211">
    <property type="entry name" value="DNA_pol_palm_dom_sf"/>
</dbReference>
<dbReference type="SUPFAM" id="SSF56672">
    <property type="entry name" value="DNA/RNA polymerases"/>
    <property type="match status" value="1"/>
</dbReference>
<evidence type="ECO:0000256" key="12">
    <source>
        <dbReference type="ARBA" id="ARBA00022801"/>
    </source>
</evidence>
<evidence type="ECO:0000259" key="28">
    <source>
        <dbReference type="Pfam" id="PF01248"/>
    </source>
</evidence>
<evidence type="ECO:0000256" key="14">
    <source>
        <dbReference type="ARBA" id="ARBA00022839"/>
    </source>
</evidence>
<evidence type="ECO:0000256" key="8">
    <source>
        <dbReference type="ARBA" id="ARBA00022705"/>
    </source>
</evidence>
<dbReference type="Pfam" id="PF00136">
    <property type="entry name" value="DNA_pol_B"/>
    <property type="match status" value="1"/>
</dbReference>
<organism evidence="30 31">
    <name type="scientific">Lentinula edodes</name>
    <name type="common">Shiitake mushroom</name>
    <name type="synonym">Lentinus edodes</name>
    <dbReference type="NCBI Taxonomy" id="5353"/>
    <lineage>
        <taxon>Eukaryota</taxon>
        <taxon>Fungi</taxon>
        <taxon>Dikarya</taxon>
        <taxon>Basidiomycota</taxon>
        <taxon>Agaricomycotina</taxon>
        <taxon>Agaricomycetes</taxon>
        <taxon>Agaricomycetidae</taxon>
        <taxon>Agaricales</taxon>
        <taxon>Marasmiineae</taxon>
        <taxon>Omphalotaceae</taxon>
        <taxon>Lentinula</taxon>
    </lineage>
</organism>